<name>A0A7W4JTQ1_9PROT</name>
<feature type="chain" id="PRO_5031413210" evidence="1">
    <location>
        <begin position="27"/>
        <end position="249"/>
    </location>
</feature>
<protein>
    <submittedName>
        <fullName evidence="2">P-type conjugative transfer protein TrbJ</fullName>
    </submittedName>
</protein>
<organism evidence="2 3">
    <name type="scientific">Gluconacetobacter azotocaptans</name>
    <dbReference type="NCBI Taxonomy" id="142834"/>
    <lineage>
        <taxon>Bacteria</taxon>
        <taxon>Pseudomonadati</taxon>
        <taxon>Pseudomonadota</taxon>
        <taxon>Alphaproteobacteria</taxon>
        <taxon>Acetobacterales</taxon>
        <taxon>Acetobacteraceae</taxon>
        <taxon>Gluconacetobacter</taxon>
    </lineage>
</organism>
<comment type="caution">
    <text evidence="2">The sequence shown here is derived from an EMBL/GenBank/DDBJ whole genome shotgun (WGS) entry which is preliminary data.</text>
</comment>
<proteinExistence type="predicted"/>
<evidence type="ECO:0000313" key="2">
    <source>
        <dbReference type="EMBL" id="MBB2190761.1"/>
    </source>
</evidence>
<dbReference type="NCBIfam" id="TIGR02780">
    <property type="entry name" value="TrbJ_Ti"/>
    <property type="match status" value="1"/>
</dbReference>
<sequence length="249" mass="26575">MRKLRSLAVVMAISVGAGVVAPPAHAQWAVIDSANLGQNILTAARSLQEVNNQITQIQQFVQMLENQARNLTSLPFSTLAQLQSSMTQLTGLMQQAQVLSYSVTQLQQQFQTLYPTYSGGNVTQAGLLADAQARWTASVASYQHSMAVQSQIVQAMPGDQAQITALMGQSRGAVGSLQAIQSGNQLLALQARQMAATQDLLAASGRASEADAMRRAEVENAAQAEWKRFYGNGVGYTPDSVTVFTGTTP</sequence>
<dbReference type="InterPro" id="IPR014147">
    <property type="entry name" value="T4SS_TrbJ"/>
</dbReference>
<evidence type="ECO:0000256" key="1">
    <source>
        <dbReference type="SAM" id="SignalP"/>
    </source>
</evidence>
<keyword evidence="3" id="KW-1185">Reference proteome</keyword>
<accession>A0A7W4JTQ1</accession>
<feature type="signal peptide" evidence="1">
    <location>
        <begin position="1"/>
        <end position="26"/>
    </location>
</feature>
<dbReference type="Proteomes" id="UP000555756">
    <property type="component" value="Unassembled WGS sequence"/>
</dbReference>
<gene>
    <name evidence="2" type="primary">trbJ</name>
    <name evidence="2" type="ORF">HLH34_12445</name>
</gene>
<dbReference type="RefSeq" id="WP_183119909.1">
    <property type="nucleotide sequence ID" value="NZ_JABEQF010000009.1"/>
</dbReference>
<reference evidence="2 3" key="1">
    <citation type="submission" date="2020-04" db="EMBL/GenBank/DDBJ databases">
        <title>Description of novel Gluconacetobacter.</title>
        <authorList>
            <person name="Sombolestani A."/>
        </authorList>
    </citation>
    <scope>NUCLEOTIDE SEQUENCE [LARGE SCALE GENOMIC DNA]</scope>
    <source>
        <strain evidence="2 3">LMG 21311</strain>
    </source>
</reference>
<keyword evidence="1" id="KW-0732">Signal</keyword>
<dbReference type="NCBIfam" id="NF010448">
    <property type="entry name" value="PRK13874.1"/>
    <property type="match status" value="1"/>
</dbReference>
<evidence type="ECO:0000313" key="3">
    <source>
        <dbReference type="Proteomes" id="UP000555756"/>
    </source>
</evidence>
<dbReference type="EMBL" id="JABEQF010000009">
    <property type="protein sequence ID" value="MBB2190761.1"/>
    <property type="molecule type" value="Genomic_DNA"/>
</dbReference>
<dbReference type="AlphaFoldDB" id="A0A7W4JTQ1"/>